<dbReference type="GO" id="GO:0005047">
    <property type="term" value="F:signal recognition particle binding"/>
    <property type="evidence" value="ECO:0007669"/>
    <property type="project" value="InterPro"/>
</dbReference>
<sequence length="594" mass="67399">MVGVSKSHYSPLGATYGVRADQFLETADDFDKYHSKLNRKLQKLRHHCQLTTKDTKRYSAKEKYSKVTHEDYDSKNKLFGTLMLLHAERDLALAENLRLKARQRGSAKKSESKVVATRLKKARETCLQLLELTQNEQNPIVRAEYLIYQKLVFVSYLSFGKPSRTKNPAASTIVAKELSLVISALQFLESTEHLSSVVVGSITSQFDYLLRKHVSSDVSTSNELRSYIARQVNDNSADPLISLLSQNGFALPSLQEDVEMTSAVTQVSWRRFSAEVKDSKVAELISEAQGIETQELSQFSEALVKWQEALVLQKTAMEQKQNDDREESVGEDDEILMTYLQYNSHFTTIVRDDIIFNRLWEHWISPSKISKSLKLTKYKEIERIVHNLTSYLQDVMDLPGVYSDDTLMANLKLATVYYQLHLTAGCLASFYQGRQKYSEALALYIDGQKTLTLALENSSLDEPLPGNIINTEQLDKLQEYIKTSLKSVISLAEYEKIASSSNCSSLEPSLLEKLDKAIVPKDVSLKNLFPMRPIIRPVAAKPTLFDLAFNYITYDNQIEDVDHFKQAKSTPNLAQPQDQEQLPKKKGLFGLFGL</sequence>
<dbReference type="InterPro" id="IPR038253">
    <property type="entry name" value="SRP68_N_sf"/>
</dbReference>
<dbReference type="Proteomes" id="UP000189911">
    <property type="component" value="Chromosome E"/>
</dbReference>
<gene>
    <name evidence="11" type="ORF">LANO_0E02828G</name>
</gene>
<evidence type="ECO:0000256" key="6">
    <source>
        <dbReference type="ARBA" id="ARBA00023135"/>
    </source>
</evidence>
<comment type="similarity">
    <text evidence="3 10">Belongs to the SRP68 family.</text>
</comment>
<dbReference type="AlphaFoldDB" id="A0A1G4JQJ0"/>
<keyword evidence="4 10" id="KW-0963">Cytoplasm</keyword>
<comment type="function">
    <text evidence="10">Component of the signal recognition particle (SRP) complex, a ribonucleoprotein complex that mediates the cotranslational targeting of secretory and membrane proteins to the endoplasmic reticulum (ER). The SRP complex interacts with the signal sequence in nascent secretory and membrane proteins and directs them to the membrane of the ER.</text>
</comment>
<dbReference type="GO" id="GO:0005730">
    <property type="term" value="C:nucleolus"/>
    <property type="evidence" value="ECO:0007669"/>
    <property type="project" value="UniProtKB-SubCell"/>
</dbReference>
<dbReference type="GO" id="GO:0008312">
    <property type="term" value="F:7S RNA binding"/>
    <property type="evidence" value="ECO:0007669"/>
    <property type="project" value="InterPro"/>
</dbReference>
<proteinExistence type="inferred from homology"/>
<keyword evidence="7" id="KW-0539">Nucleus</keyword>
<dbReference type="InterPro" id="IPR026258">
    <property type="entry name" value="SRP68"/>
</dbReference>
<organism evidence="11 12">
    <name type="scientific">Lachancea nothofagi CBS 11611</name>
    <dbReference type="NCBI Taxonomy" id="1266666"/>
    <lineage>
        <taxon>Eukaryota</taxon>
        <taxon>Fungi</taxon>
        <taxon>Dikarya</taxon>
        <taxon>Ascomycota</taxon>
        <taxon>Saccharomycotina</taxon>
        <taxon>Saccharomycetes</taxon>
        <taxon>Saccharomycetales</taxon>
        <taxon>Saccharomycetaceae</taxon>
        <taxon>Lachancea</taxon>
    </lineage>
</organism>
<keyword evidence="5 10" id="KW-0694">RNA-binding</keyword>
<keyword evidence="8 10" id="KW-0687">Ribonucleoprotein</keyword>
<keyword evidence="6 10" id="KW-0733">Signal recognition particle</keyword>
<dbReference type="PANTHER" id="PTHR12860:SF0">
    <property type="entry name" value="SIGNAL RECOGNITION PARTICLE SUBUNIT SRP68"/>
    <property type="match status" value="1"/>
</dbReference>
<evidence type="ECO:0000256" key="3">
    <source>
        <dbReference type="ARBA" id="ARBA00009352"/>
    </source>
</evidence>
<evidence type="ECO:0000256" key="10">
    <source>
        <dbReference type="PIRNR" id="PIRNR038995"/>
    </source>
</evidence>
<evidence type="ECO:0000256" key="9">
    <source>
        <dbReference type="ARBA" id="ARBA00029498"/>
    </source>
</evidence>
<evidence type="ECO:0000256" key="8">
    <source>
        <dbReference type="ARBA" id="ARBA00023274"/>
    </source>
</evidence>
<evidence type="ECO:0000256" key="4">
    <source>
        <dbReference type="ARBA" id="ARBA00022490"/>
    </source>
</evidence>
<dbReference type="Pfam" id="PF16969">
    <property type="entry name" value="SRP68"/>
    <property type="match status" value="1"/>
</dbReference>
<evidence type="ECO:0000256" key="2">
    <source>
        <dbReference type="ARBA" id="ARBA00004604"/>
    </source>
</evidence>
<evidence type="ECO:0000256" key="5">
    <source>
        <dbReference type="ARBA" id="ARBA00022884"/>
    </source>
</evidence>
<dbReference type="Gene3D" id="1.10.3450.40">
    <property type="entry name" value="Signal recognition particle, SRP68 subunit, RNA-binding domain"/>
    <property type="match status" value="1"/>
</dbReference>
<name>A0A1G4JQJ0_9SACH</name>
<dbReference type="PANTHER" id="PTHR12860">
    <property type="entry name" value="SIGNAL RECOGNITION PARTICLE 68 KDA PROTEIN"/>
    <property type="match status" value="1"/>
</dbReference>
<dbReference type="GO" id="GO:0005786">
    <property type="term" value="C:signal recognition particle, endoplasmic reticulum targeting"/>
    <property type="evidence" value="ECO:0007669"/>
    <property type="project" value="UniProtKB-KW"/>
</dbReference>
<evidence type="ECO:0000256" key="1">
    <source>
        <dbReference type="ARBA" id="ARBA00004496"/>
    </source>
</evidence>
<dbReference type="GO" id="GO:0030942">
    <property type="term" value="F:endoplasmic reticulum signal peptide binding"/>
    <property type="evidence" value="ECO:0007669"/>
    <property type="project" value="InterPro"/>
</dbReference>
<dbReference type="GO" id="GO:0006614">
    <property type="term" value="P:SRP-dependent cotranslational protein targeting to membrane"/>
    <property type="evidence" value="ECO:0007669"/>
    <property type="project" value="InterPro"/>
</dbReference>
<reference evidence="12" key="1">
    <citation type="submission" date="2016-03" db="EMBL/GenBank/DDBJ databases">
        <authorList>
            <person name="Devillers Hugo."/>
        </authorList>
    </citation>
    <scope>NUCLEOTIDE SEQUENCE [LARGE SCALE GENOMIC DNA]</scope>
</reference>
<evidence type="ECO:0000313" key="11">
    <source>
        <dbReference type="EMBL" id="SCU93027.1"/>
    </source>
</evidence>
<dbReference type="EMBL" id="LT598451">
    <property type="protein sequence ID" value="SCU93027.1"/>
    <property type="molecule type" value="Genomic_DNA"/>
</dbReference>
<accession>A0A1G4JQJ0</accession>
<dbReference type="PIRSF" id="PIRSF038995">
    <property type="entry name" value="SRP68"/>
    <property type="match status" value="1"/>
</dbReference>
<dbReference type="InterPro" id="IPR034652">
    <property type="entry name" value="SRP68-RBD"/>
</dbReference>
<evidence type="ECO:0000313" key="12">
    <source>
        <dbReference type="Proteomes" id="UP000189911"/>
    </source>
</evidence>
<dbReference type="CDD" id="cd15481">
    <property type="entry name" value="SRP68-RBD"/>
    <property type="match status" value="1"/>
</dbReference>
<protein>
    <recommendedName>
        <fullName evidence="9 10">Signal recognition particle subunit SRP68</fullName>
        <shortName evidence="10">SRP68</shortName>
    </recommendedName>
</protein>
<keyword evidence="12" id="KW-1185">Reference proteome</keyword>
<evidence type="ECO:0000256" key="7">
    <source>
        <dbReference type="ARBA" id="ARBA00023242"/>
    </source>
</evidence>
<comment type="subcellular location">
    <subcellularLocation>
        <location evidence="1 10">Cytoplasm</location>
    </subcellularLocation>
    <subcellularLocation>
        <location evidence="2">Nucleus</location>
        <location evidence="2">Nucleolus</location>
    </subcellularLocation>
</comment>
<dbReference type="OrthoDB" id="10255118at2759"/>